<organism evidence="2 3">
    <name type="scientific">Elysia chlorotica</name>
    <name type="common">Eastern emerald elysia</name>
    <name type="synonym">Sea slug</name>
    <dbReference type="NCBI Taxonomy" id="188477"/>
    <lineage>
        <taxon>Eukaryota</taxon>
        <taxon>Metazoa</taxon>
        <taxon>Spiralia</taxon>
        <taxon>Lophotrochozoa</taxon>
        <taxon>Mollusca</taxon>
        <taxon>Gastropoda</taxon>
        <taxon>Heterobranchia</taxon>
        <taxon>Euthyneura</taxon>
        <taxon>Panpulmonata</taxon>
        <taxon>Sacoglossa</taxon>
        <taxon>Placobranchoidea</taxon>
        <taxon>Plakobranchidae</taxon>
        <taxon>Elysia</taxon>
    </lineage>
</organism>
<keyword evidence="1" id="KW-1133">Transmembrane helix</keyword>
<gene>
    <name evidence="2" type="ORF">EGW08_011256</name>
</gene>
<protein>
    <submittedName>
        <fullName evidence="2">Uncharacterized protein</fullName>
    </submittedName>
</protein>
<dbReference type="Proteomes" id="UP000271974">
    <property type="component" value="Unassembled WGS sequence"/>
</dbReference>
<feature type="transmembrane region" description="Helical" evidence="1">
    <location>
        <begin position="54"/>
        <end position="73"/>
    </location>
</feature>
<name>A0A433THI2_ELYCH</name>
<reference evidence="2 3" key="1">
    <citation type="submission" date="2019-01" db="EMBL/GenBank/DDBJ databases">
        <title>A draft genome assembly of the solar-powered sea slug Elysia chlorotica.</title>
        <authorList>
            <person name="Cai H."/>
            <person name="Li Q."/>
            <person name="Fang X."/>
            <person name="Li J."/>
            <person name="Curtis N.E."/>
            <person name="Altenburger A."/>
            <person name="Shibata T."/>
            <person name="Feng M."/>
            <person name="Maeda T."/>
            <person name="Schwartz J.A."/>
            <person name="Shigenobu S."/>
            <person name="Lundholm N."/>
            <person name="Nishiyama T."/>
            <person name="Yang H."/>
            <person name="Hasebe M."/>
            <person name="Li S."/>
            <person name="Pierce S.K."/>
            <person name="Wang J."/>
        </authorList>
    </citation>
    <scope>NUCLEOTIDE SEQUENCE [LARGE SCALE GENOMIC DNA]</scope>
    <source>
        <strain evidence="2">EC2010</strain>
        <tissue evidence="2">Whole organism of an adult</tissue>
    </source>
</reference>
<dbReference type="EMBL" id="RQTK01000362">
    <property type="protein sequence ID" value="RUS80981.1"/>
    <property type="molecule type" value="Genomic_DNA"/>
</dbReference>
<accession>A0A433THI2</accession>
<evidence type="ECO:0000313" key="2">
    <source>
        <dbReference type="EMBL" id="RUS80981.1"/>
    </source>
</evidence>
<evidence type="ECO:0000313" key="3">
    <source>
        <dbReference type="Proteomes" id="UP000271974"/>
    </source>
</evidence>
<dbReference type="OrthoDB" id="6158578at2759"/>
<comment type="caution">
    <text evidence="2">The sequence shown here is derived from an EMBL/GenBank/DDBJ whole genome shotgun (WGS) entry which is preliminary data.</text>
</comment>
<evidence type="ECO:0000256" key="1">
    <source>
        <dbReference type="SAM" id="Phobius"/>
    </source>
</evidence>
<dbReference type="AlphaFoldDB" id="A0A433THI2"/>
<keyword evidence="1" id="KW-0472">Membrane</keyword>
<keyword evidence="3" id="KW-1185">Reference proteome</keyword>
<keyword evidence="1" id="KW-0812">Transmembrane</keyword>
<sequence>MMANQMPSQSHQYQDDRKDPSYYNLRMVHSDFPSESSGIYDMNELPYISQSRTLLVIVCFIMFITAACVYMPLGNIQADYDGKCLLGADLHFEFTRVTYNKTLRGRPQKLR</sequence>
<proteinExistence type="predicted"/>